<comment type="similarity">
    <text evidence="1 2">Belongs to the phD/YefM antitoxin family.</text>
</comment>
<dbReference type="InterPro" id="IPR036165">
    <property type="entry name" value="YefM-like_sf"/>
</dbReference>
<evidence type="ECO:0000313" key="4">
    <source>
        <dbReference type="Proteomes" id="UP000289411"/>
    </source>
</evidence>
<reference evidence="3 4" key="2">
    <citation type="submission" date="2019-02" db="EMBL/GenBank/DDBJ databases">
        <title>'Lichenibacterium ramalinii' gen. nov. sp. nov., 'Lichenibacterium minor' gen. nov. sp. nov.</title>
        <authorList>
            <person name="Pankratov T."/>
        </authorList>
    </citation>
    <scope>NUCLEOTIDE SEQUENCE [LARGE SCALE GENOMIC DNA]</scope>
    <source>
        <strain evidence="3 4">RmlP001</strain>
    </source>
</reference>
<dbReference type="Proteomes" id="UP000289411">
    <property type="component" value="Unassembled WGS sequence"/>
</dbReference>
<reference evidence="3 4" key="1">
    <citation type="submission" date="2018-09" db="EMBL/GenBank/DDBJ databases">
        <authorList>
            <person name="Grouzdev D.S."/>
            <person name="Krutkina M.S."/>
        </authorList>
    </citation>
    <scope>NUCLEOTIDE SEQUENCE [LARGE SCALE GENOMIC DNA]</scope>
    <source>
        <strain evidence="3 4">RmlP001</strain>
    </source>
</reference>
<dbReference type="Gene3D" id="3.40.1620.10">
    <property type="entry name" value="YefM-like domain"/>
    <property type="match status" value="1"/>
</dbReference>
<dbReference type="SUPFAM" id="SSF143120">
    <property type="entry name" value="YefM-like"/>
    <property type="match status" value="1"/>
</dbReference>
<dbReference type="NCBIfam" id="TIGR01552">
    <property type="entry name" value="phd_fam"/>
    <property type="match status" value="1"/>
</dbReference>
<dbReference type="EMBL" id="QYBC01000014">
    <property type="protein sequence ID" value="RYB03474.1"/>
    <property type="molecule type" value="Genomic_DNA"/>
</dbReference>
<comment type="function">
    <text evidence="2">Antitoxin component of a type II toxin-antitoxin (TA) system.</text>
</comment>
<gene>
    <name evidence="3" type="ORF">D3272_17100</name>
</gene>
<dbReference type="InterPro" id="IPR051405">
    <property type="entry name" value="phD/YefM_antitoxin"/>
</dbReference>
<protein>
    <recommendedName>
        <fullName evidence="2">Antitoxin</fullName>
    </recommendedName>
</protein>
<name>A0A4Q2RAU1_9HYPH</name>
<comment type="caution">
    <text evidence="3">The sequence shown here is derived from an EMBL/GenBank/DDBJ whole genome shotgun (WGS) entry which is preliminary data.</text>
</comment>
<dbReference type="OrthoDB" id="9802003at2"/>
<accession>A0A4Q2RAU1</accession>
<sequence length="84" mass="9508">MRTMSFSEVRRNLAQTIDSVNADHEPVMVTRDRGKPAAVLISVEDFASFEETAYLLRSPKNADRLARSIENLERGLGTEREIID</sequence>
<dbReference type="PANTHER" id="PTHR33713">
    <property type="entry name" value="ANTITOXIN YAFN-RELATED"/>
    <property type="match status" value="1"/>
</dbReference>
<keyword evidence="4" id="KW-1185">Reference proteome</keyword>
<dbReference type="PANTHER" id="PTHR33713:SF6">
    <property type="entry name" value="ANTITOXIN YEFM"/>
    <property type="match status" value="1"/>
</dbReference>
<dbReference type="AlphaFoldDB" id="A0A4Q2RAU1"/>
<proteinExistence type="inferred from homology"/>
<evidence type="ECO:0000256" key="1">
    <source>
        <dbReference type="ARBA" id="ARBA00009981"/>
    </source>
</evidence>
<dbReference type="Gene3D" id="6.10.250.330">
    <property type="match status" value="1"/>
</dbReference>
<evidence type="ECO:0000256" key="2">
    <source>
        <dbReference type="RuleBase" id="RU362080"/>
    </source>
</evidence>
<dbReference type="InterPro" id="IPR006442">
    <property type="entry name" value="Antitoxin_Phd/YefM"/>
</dbReference>
<organism evidence="3 4">
    <name type="scientific">Lichenibacterium ramalinae</name>
    <dbReference type="NCBI Taxonomy" id="2316527"/>
    <lineage>
        <taxon>Bacteria</taxon>
        <taxon>Pseudomonadati</taxon>
        <taxon>Pseudomonadota</taxon>
        <taxon>Alphaproteobacteria</taxon>
        <taxon>Hyphomicrobiales</taxon>
        <taxon>Lichenihabitantaceae</taxon>
        <taxon>Lichenibacterium</taxon>
    </lineage>
</organism>
<evidence type="ECO:0000313" key="3">
    <source>
        <dbReference type="EMBL" id="RYB03474.1"/>
    </source>
</evidence>
<dbReference type="Pfam" id="PF02604">
    <property type="entry name" value="PhdYeFM_antitox"/>
    <property type="match status" value="1"/>
</dbReference>